<dbReference type="AlphaFoldDB" id="A0A165SXJ9"/>
<dbReference type="Proteomes" id="UP000076761">
    <property type="component" value="Unassembled WGS sequence"/>
</dbReference>
<dbReference type="EMBL" id="KV425569">
    <property type="protein sequence ID" value="KZT25824.1"/>
    <property type="molecule type" value="Genomic_DNA"/>
</dbReference>
<name>A0A165SXJ9_9AGAM</name>
<evidence type="ECO:0000313" key="3">
    <source>
        <dbReference type="EMBL" id="KZT25824.1"/>
    </source>
</evidence>
<evidence type="ECO:0000256" key="1">
    <source>
        <dbReference type="SAM" id="MobiDB-lite"/>
    </source>
</evidence>
<keyword evidence="4" id="KW-1185">Reference proteome</keyword>
<accession>A0A165SXJ9</accession>
<protein>
    <submittedName>
        <fullName evidence="3">Uncharacterized protein</fullName>
    </submittedName>
</protein>
<dbReference type="InParanoid" id="A0A165SXJ9"/>
<sequence>KFAMYWVVACIGVHSFAMQCKEEDRDGEGDVDADPFIAEGLSSSSDSESNSLPATTRNRGTCLQVARAKRDKLKWALFHAQEK</sequence>
<feature type="non-terminal residue" evidence="3">
    <location>
        <position position="1"/>
    </location>
</feature>
<organism evidence="3 4">
    <name type="scientific">Neolentinus lepideus HHB14362 ss-1</name>
    <dbReference type="NCBI Taxonomy" id="1314782"/>
    <lineage>
        <taxon>Eukaryota</taxon>
        <taxon>Fungi</taxon>
        <taxon>Dikarya</taxon>
        <taxon>Basidiomycota</taxon>
        <taxon>Agaricomycotina</taxon>
        <taxon>Agaricomycetes</taxon>
        <taxon>Gloeophyllales</taxon>
        <taxon>Gloeophyllaceae</taxon>
        <taxon>Neolentinus</taxon>
    </lineage>
</organism>
<evidence type="ECO:0000313" key="4">
    <source>
        <dbReference type="Proteomes" id="UP000076761"/>
    </source>
</evidence>
<reference evidence="3 4" key="1">
    <citation type="journal article" date="2016" name="Mol. Biol. Evol.">
        <title>Comparative Genomics of Early-Diverging Mushroom-Forming Fungi Provides Insights into the Origins of Lignocellulose Decay Capabilities.</title>
        <authorList>
            <person name="Nagy L.G."/>
            <person name="Riley R."/>
            <person name="Tritt A."/>
            <person name="Adam C."/>
            <person name="Daum C."/>
            <person name="Floudas D."/>
            <person name="Sun H."/>
            <person name="Yadav J.S."/>
            <person name="Pangilinan J."/>
            <person name="Larsson K.H."/>
            <person name="Matsuura K."/>
            <person name="Barry K."/>
            <person name="Labutti K."/>
            <person name="Kuo R."/>
            <person name="Ohm R.A."/>
            <person name="Bhattacharya S.S."/>
            <person name="Shirouzu T."/>
            <person name="Yoshinaga Y."/>
            <person name="Martin F.M."/>
            <person name="Grigoriev I.V."/>
            <person name="Hibbett D.S."/>
        </authorList>
    </citation>
    <scope>NUCLEOTIDE SEQUENCE [LARGE SCALE GENOMIC DNA]</scope>
    <source>
        <strain evidence="3 4">HHB14362 ss-1</strain>
    </source>
</reference>
<gene>
    <name evidence="3" type="ORF">NEOLEDRAFT_1064344</name>
</gene>
<feature type="compositionally biased region" description="Low complexity" evidence="1">
    <location>
        <begin position="42"/>
        <end position="51"/>
    </location>
</feature>
<feature type="region of interest" description="Disordered" evidence="1">
    <location>
        <begin position="24"/>
        <end position="58"/>
    </location>
</feature>
<feature type="chain" id="PRO_5007866738" evidence="2">
    <location>
        <begin position="18"/>
        <end position="83"/>
    </location>
</feature>
<evidence type="ECO:0000256" key="2">
    <source>
        <dbReference type="SAM" id="SignalP"/>
    </source>
</evidence>
<keyword evidence="2" id="KW-0732">Signal</keyword>
<proteinExistence type="predicted"/>
<feature type="signal peptide" evidence="2">
    <location>
        <begin position="1"/>
        <end position="17"/>
    </location>
</feature>